<dbReference type="RefSeq" id="WP_248565148.1">
    <property type="nucleotide sequence ID" value="NZ_AP025698.1"/>
</dbReference>
<dbReference type="GeneID" id="71965220"/>
<protein>
    <recommendedName>
        <fullName evidence="1">Tr-type G domain-containing protein</fullName>
    </recommendedName>
</protein>
<dbReference type="InterPro" id="IPR000795">
    <property type="entry name" value="T_Tr_GTP-bd_dom"/>
</dbReference>
<evidence type="ECO:0000313" key="3">
    <source>
        <dbReference type="Proteomes" id="UP000831817"/>
    </source>
</evidence>
<reference evidence="2 3" key="1">
    <citation type="submission" date="2022-04" db="EMBL/GenBank/DDBJ databases">
        <title>Complete genome of Methanothermobacter tenebrarum strain RMAS.</title>
        <authorList>
            <person name="Nakamura K."/>
            <person name="Oshima K."/>
            <person name="Hattori M."/>
            <person name="Kamagata Y."/>
            <person name="Takamizawa K."/>
        </authorList>
    </citation>
    <scope>NUCLEOTIDE SEQUENCE [LARGE SCALE GENOMIC DNA]</scope>
    <source>
        <strain evidence="2 3">RMAS</strain>
    </source>
</reference>
<dbReference type="CDD" id="cd00882">
    <property type="entry name" value="Ras_like_GTPase"/>
    <property type="match status" value="1"/>
</dbReference>
<sequence length="148" mass="16216">MGKKIVIFGDYDSGKTTTLEQLCEKTVKVEYNGITVALDYGNMIIDGEKIHLFATPGHERFRFMLEIIASGLDGAIIVVDNSRGVTGVEERIMDSLEESGIPYVVFANKQDLDDSTLEIGREVDVIPTIATKNVGLLKGLKILLGKIL</sequence>
<dbReference type="InterPro" id="IPR005225">
    <property type="entry name" value="Small_GTP-bd"/>
</dbReference>
<evidence type="ECO:0000259" key="1">
    <source>
        <dbReference type="Pfam" id="PF00009"/>
    </source>
</evidence>
<proteinExistence type="predicted"/>
<accession>A0ABN6PEF7</accession>
<dbReference type="Proteomes" id="UP000831817">
    <property type="component" value="Chromosome"/>
</dbReference>
<dbReference type="EMBL" id="AP025698">
    <property type="protein sequence ID" value="BDH79322.1"/>
    <property type="molecule type" value="Genomic_DNA"/>
</dbReference>
<evidence type="ECO:0000313" key="2">
    <source>
        <dbReference type="EMBL" id="BDH79322.1"/>
    </source>
</evidence>
<dbReference type="PANTHER" id="PTHR42708:SF1">
    <property type="entry name" value="GLIDING MOTILITY PROTEIN MGLA"/>
    <property type="match status" value="1"/>
</dbReference>
<name>A0ABN6PEF7_9EURY</name>
<dbReference type="InterPro" id="IPR052705">
    <property type="entry name" value="Gliding_Motility_GTPase"/>
</dbReference>
<dbReference type="Pfam" id="PF00009">
    <property type="entry name" value="GTP_EFTU"/>
    <property type="match status" value="1"/>
</dbReference>
<dbReference type="Gene3D" id="3.40.50.300">
    <property type="entry name" value="P-loop containing nucleotide triphosphate hydrolases"/>
    <property type="match status" value="1"/>
</dbReference>
<gene>
    <name evidence="2" type="ORF">MTTB_07010</name>
</gene>
<dbReference type="InterPro" id="IPR027417">
    <property type="entry name" value="P-loop_NTPase"/>
</dbReference>
<organism evidence="2 3">
    <name type="scientific">Methanothermobacter tenebrarum</name>
    <dbReference type="NCBI Taxonomy" id="680118"/>
    <lineage>
        <taxon>Archaea</taxon>
        <taxon>Methanobacteriati</taxon>
        <taxon>Methanobacteriota</taxon>
        <taxon>Methanomada group</taxon>
        <taxon>Methanobacteria</taxon>
        <taxon>Methanobacteriales</taxon>
        <taxon>Methanobacteriaceae</taxon>
        <taxon>Methanothermobacter</taxon>
    </lineage>
</organism>
<dbReference type="SUPFAM" id="SSF52540">
    <property type="entry name" value="P-loop containing nucleoside triphosphate hydrolases"/>
    <property type="match status" value="1"/>
</dbReference>
<dbReference type="NCBIfam" id="TIGR00231">
    <property type="entry name" value="small_GTP"/>
    <property type="match status" value="1"/>
</dbReference>
<keyword evidence="3" id="KW-1185">Reference proteome</keyword>
<dbReference type="PANTHER" id="PTHR42708">
    <property type="entry name" value="ATP/GTP-BINDING PROTEIN-RELATED"/>
    <property type="match status" value="1"/>
</dbReference>
<feature type="domain" description="Tr-type G" evidence="1">
    <location>
        <begin position="32"/>
        <end position="116"/>
    </location>
</feature>